<dbReference type="PANTHER" id="PTHR33303:SF2">
    <property type="entry name" value="COA-BINDING DOMAIN-CONTAINING PROTEIN"/>
    <property type="match status" value="1"/>
</dbReference>
<evidence type="ECO:0000313" key="2">
    <source>
        <dbReference type="EMBL" id="GAG57187.1"/>
    </source>
</evidence>
<organism evidence="2">
    <name type="scientific">marine sediment metagenome</name>
    <dbReference type="NCBI Taxonomy" id="412755"/>
    <lineage>
        <taxon>unclassified sequences</taxon>
        <taxon>metagenomes</taxon>
        <taxon>ecological metagenomes</taxon>
    </lineage>
</organism>
<name>X0ZG85_9ZZZZ</name>
<dbReference type="SMART" id="SM00881">
    <property type="entry name" value="CoA_binding"/>
    <property type="match status" value="1"/>
</dbReference>
<evidence type="ECO:0000259" key="1">
    <source>
        <dbReference type="SMART" id="SM00881"/>
    </source>
</evidence>
<dbReference type="Gene3D" id="3.40.50.720">
    <property type="entry name" value="NAD(P)-binding Rossmann-like Domain"/>
    <property type="match status" value="1"/>
</dbReference>
<dbReference type="SUPFAM" id="SSF51735">
    <property type="entry name" value="NAD(P)-binding Rossmann-fold domains"/>
    <property type="match status" value="1"/>
</dbReference>
<dbReference type="InterPro" id="IPR003781">
    <property type="entry name" value="CoA-bd"/>
</dbReference>
<dbReference type="PANTHER" id="PTHR33303">
    <property type="entry name" value="CYTOPLASMIC PROTEIN-RELATED"/>
    <property type="match status" value="1"/>
</dbReference>
<protein>
    <recommendedName>
        <fullName evidence="1">CoA-binding domain-containing protein</fullName>
    </recommendedName>
</protein>
<comment type="caution">
    <text evidence="2">The sequence shown here is derived from an EMBL/GenBank/DDBJ whole genome shotgun (WGS) entry which is preliminary data.</text>
</comment>
<reference evidence="2" key="1">
    <citation type="journal article" date="2014" name="Front. Microbiol.">
        <title>High frequency of phylogenetically diverse reductive dehalogenase-homologous genes in deep subseafloor sedimentary metagenomes.</title>
        <authorList>
            <person name="Kawai M."/>
            <person name="Futagami T."/>
            <person name="Toyoda A."/>
            <person name="Takaki Y."/>
            <person name="Nishi S."/>
            <person name="Hori S."/>
            <person name="Arai W."/>
            <person name="Tsubouchi T."/>
            <person name="Morono Y."/>
            <person name="Uchiyama I."/>
            <person name="Ito T."/>
            <person name="Fujiyama A."/>
            <person name="Inagaki F."/>
            <person name="Takami H."/>
        </authorList>
    </citation>
    <scope>NUCLEOTIDE SEQUENCE</scope>
    <source>
        <strain evidence="2">Expedition CK06-06</strain>
    </source>
</reference>
<dbReference type="InterPro" id="IPR036291">
    <property type="entry name" value="NAD(P)-bd_dom_sf"/>
</dbReference>
<proteinExistence type="predicted"/>
<dbReference type="Pfam" id="PF13380">
    <property type="entry name" value="CoA_binding_2"/>
    <property type="match status" value="1"/>
</dbReference>
<sequence>MSNINRKNEKIIAVVGVSRDEEKFGFKVFNDLLRKGQNVYGVNPNTKVVLGQKIYSDLRNLPKIPNLVITVVSPKVTEKIVDECISLGIKEIWMQPGSESEKAIEKAESNGISVIHDACIMIETSKDEDLLLKL</sequence>
<accession>X0ZG85</accession>
<gene>
    <name evidence="2" type="ORF">S01H4_03397</name>
</gene>
<dbReference type="AlphaFoldDB" id="X0ZG85"/>
<dbReference type="EMBL" id="BART01000830">
    <property type="protein sequence ID" value="GAG57187.1"/>
    <property type="molecule type" value="Genomic_DNA"/>
</dbReference>
<feature type="domain" description="CoA-binding" evidence="1">
    <location>
        <begin position="5"/>
        <end position="98"/>
    </location>
</feature>